<accession>A0A4Y8VLR6</accession>
<evidence type="ECO:0000313" key="8">
    <source>
        <dbReference type="EMBL" id="TFH81263.1"/>
    </source>
</evidence>
<dbReference type="Gene3D" id="3.30.160.60">
    <property type="entry name" value="Classic Zinc Finger"/>
    <property type="match status" value="1"/>
</dbReference>
<dbReference type="EMBL" id="SGVY01000016">
    <property type="protein sequence ID" value="TFH81263.1"/>
    <property type="molecule type" value="Genomic_DNA"/>
</dbReference>
<evidence type="ECO:0000256" key="3">
    <source>
        <dbReference type="ARBA" id="ARBA00022989"/>
    </source>
</evidence>
<keyword evidence="5 7" id="KW-0456">Lyase</keyword>
<dbReference type="CDD" id="cd08010">
    <property type="entry name" value="MltG_like"/>
    <property type="match status" value="1"/>
</dbReference>
<feature type="site" description="Important for catalytic activity" evidence="7">
    <location>
        <position position="217"/>
    </location>
</feature>
<keyword evidence="1 7" id="KW-1003">Cell membrane</keyword>
<keyword evidence="2 7" id="KW-0812">Transmembrane</keyword>
<keyword evidence="6 7" id="KW-0961">Cell wall biogenesis/degradation</keyword>
<name>A0A4Y8VLR6_9BACT</name>
<evidence type="ECO:0000256" key="5">
    <source>
        <dbReference type="ARBA" id="ARBA00023239"/>
    </source>
</evidence>
<dbReference type="GeneID" id="302995195"/>
<keyword evidence="4 7" id="KW-0472">Membrane</keyword>
<dbReference type="AlphaFoldDB" id="A0A4Y8VLR6"/>
<feature type="transmembrane region" description="Helical" evidence="7">
    <location>
        <begin position="9"/>
        <end position="27"/>
    </location>
</feature>
<dbReference type="NCBIfam" id="TIGR00247">
    <property type="entry name" value="endolytic transglycosylase MltG"/>
    <property type="match status" value="1"/>
</dbReference>
<protein>
    <recommendedName>
        <fullName evidence="7">Endolytic murein transglycosylase</fullName>
        <ecNumber evidence="7">4.2.2.29</ecNumber>
    </recommendedName>
    <alternativeName>
        <fullName evidence="7">Peptidoglycan lytic transglycosylase</fullName>
    </alternativeName>
    <alternativeName>
        <fullName evidence="7">Peptidoglycan polymerization terminase</fullName>
    </alternativeName>
</protein>
<dbReference type="OrthoDB" id="9814591at2"/>
<comment type="subcellular location">
    <subcellularLocation>
        <location evidence="7">Cell membrane</location>
        <topology evidence="7">Single-pass membrane protein</topology>
    </subcellularLocation>
</comment>
<comment type="caution">
    <text evidence="8">The sequence shown here is derived from an EMBL/GenBank/DDBJ whole genome shotgun (WGS) entry which is preliminary data.</text>
</comment>
<proteinExistence type="inferred from homology"/>
<evidence type="ECO:0000256" key="4">
    <source>
        <dbReference type="ARBA" id="ARBA00023136"/>
    </source>
</evidence>
<dbReference type="PANTHER" id="PTHR30518">
    <property type="entry name" value="ENDOLYTIC MUREIN TRANSGLYCOSYLASE"/>
    <property type="match status" value="1"/>
</dbReference>
<dbReference type="HAMAP" id="MF_02065">
    <property type="entry name" value="MltG"/>
    <property type="match status" value="1"/>
</dbReference>
<comment type="function">
    <text evidence="7">Functions as a peptidoglycan terminase that cleaves nascent peptidoglycan strands endolytically to terminate their elongation.</text>
</comment>
<organism evidence="8 9">
    <name type="scientific">Segatella hominis</name>
    <dbReference type="NCBI Taxonomy" id="2518605"/>
    <lineage>
        <taxon>Bacteria</taxon>
        <taxon>Pseudomonadati</taxon>
        <taxon>Bacteroidota</taxon>
        <taxon>Bacteroidia</taxon>
        <taxon>Bacteroidales</taxon>
        <taxon>Prevotellaceae</taxon>
        <taxon>Segatella</taxon>
    </lineage>
</organism>
<dbReference type="Proteomes" id="UP000297872">
    <property type="component" value="Unassembled WGS sequence"/>
</dbReference>
<dbReference type="InterPro" id="IPR003770">
    <property type="entry name" value="MLTG-like"/>
</dbReference>
<keyword evidence="9" id="KW-1185">Reference proteome</keyword>
<reference evidence="8 9" key="1">
    <citation type="submission" date="2019-02" db="EMBL/GenBank/DDBJ databases">
        <title>Draft Genome Sequence of the Prevotella sp. BCRC 81118, Isolated from Human Feces.</title>
        <authorList>
            <person name="Huang C.-H."/>
        </authorList>
    </citation>
    <scope>NUCLEOTIDE SEQUENCE [LARGE SCALE GENOMIC DNA]</scope>
    <source>
        <strain evidence="8 9">BCRC 81118</strain>
    </source>
</reference>
<keyword evidence="3 7" id="KW-1133">Transmembrane helix</keyword>
<evidence type="ECO:0000256" key="2">
    <source>
        <dbReference type="ARBA" id="ARBA00022692"/>
    </source>
</evidence>
<gene>
    <name evidence="7 8" type="primary">mltG</name>
    <name evidence="8" type="ORF">EXN75_07810</name>
</gene>
<dbReference type="GO" id="GO:0008932">
    <property type="term" value="F:lytic endotransglycosylase activity"/>
    <property type="evidence" value="ECO:0007669"/>
    <property type="project" value="UniProtKB-UniRule"/>
</dbReference>
<evidence type="ECO:0000313" key="9">
    <source>
        <dbReference type="Proteomes" id="UP000297872"/>
    </source>
</evidence>
<dbReference type="GO" id="GO:0071555">
    <property type="term" value="P:cell wall organization"/>
    <property type="evidence" value="ECO:0007669"/>
    <property type="project" value="UniProtKB-KW"/>
</dbReference>
<dbReference type="EC" id="4.2.2.29" evidence="7"/>
<dbReference type="RefSeq" id="WP_134843361.1">
    <property type="nucleotide sequence ID" value="NZ_DAWEFM010000039.1"/>
</dbReference>
<comment type="similarity">
    <text evidence="7">Belongs to the transglycosylase MltG family.</text>
</comment>
<evidence type="ECO:0000256" key="7">
    <source>
        <dbReference type="HAMAP-Rule" id="MF_02065"/>
    </source>
</evidence>
<comment type="catalytic activity">
    <reaction evidence="7">
        <text>a peptidoglycan chain = a peptidoglycan chain with N-acetyl-1,6-anhydromuramyl-[peptide] at the reducing end + a peptidoglycan chain with N-acetylglucosamine at the non-reducing end.</text>
        <dbReference type="EC" id="4.2.2.29"/>
    </reaction>
</comment>
<evidence type="ECO:0000256" key="1">
    <source>
        <dbReference type="ARBA" id="ARBA00022475"/>
    </source>
</evidence>
<dbReference type="GO" id="GO:0009252">
    <property type="term" value="P:peptidoglycan biosynthetic process"/>
    <property type="evidence" value="ECO:0007669"/>
    <property type="project" value="UniProtKB-UniRule"/>
</dbReference>
<dbReference type="Pfam" id="PF02618">
    <property type="entry name" value="YceG"/>
    <property type="match status" value="1"/>
</dbReference>
<dbReference type="GO" id="GO:0005886">
    <property type="term" value="C:plasma membrane"/>
    <property type="evidence" value="ECO:0007669"/>
    <property type="project" value="UniProtKB-SubCell"/>
</dbReference>
<sequence>MKKKTSKLYVYGAIACLLLIAGIAYLYCFSSFSKESKTVYIYIDDDDNIDSVYTKLKPIANSLPFQAFHTLTLHSSYADHIRTGRFAIKPGNGALITWRHLKNGLQEPVNLTIPSVRTMDRLAGEISKRLMLDSATIAKALYDESVCEKYGYDTATIACMFIPNTYDIYWNVSLDKLLDRMQKESKTFWNFERTEKAKGMKLTPNQVITLASIVDEETANNAEKPMVAGMYYNRLTLRNAEYPEGMPLQADPTIKFAWKKFELKRIYNNLLHIKSPYNTYVNTGLPPGPIRIPSIAGIDAVLNHVHHDYLYMCAKEDFSGTHNFAKTYQEHMQNAAKYSKALNERGIK</sequence>
<evidence type="ECO:0000256" key="6">
    <source>
        <dbReference type="ARBA" id="ARBA00023316"/>
    </source>
</evidence>
<dbReference type="PANTHER" id="PTHR30518:SF2">
    <property type="entry name" value="ENDOLYTIC MUREIN TRANSGLYCOSYLASE"/>
    <property type="match status" value="1"/>
</dbReference>